<proteinExistence type="predicted"/>
<dbReference type="InterPro" id="IPR007813">
    <property type="entry name" value="PilN"/>
</dbReference>
<evidence type="ECO:0000256" key="1">
    <source>
        <dbReference type="SAM" id="MobiDB-lite"/>
    </source>
</evidence>
<dbReference type="InterPro" id="IPR052534">
    <property type="entry name" value="Extracell_DNA_Util/SecSys_Comp"/>
</dbReference>
<keyword evidence="3" id="KW-1185">Reference proteome</keyword>
<dbReference type="PANTHER" id="PTHR40278">
    <property type="entry name" value="DNA UTILIZATION PROTEIN HOFN"/>
    <property type="match status" value="1"/>
</dbReference>
<dbReference type="EMBL" id="JBHSMF010000015">
    <property type="protein sequence ID" value="MFC5500509.1"/>
    <property type="molecule type" value="Genomic_DNA"/>
</dbReference>
<reference evidence="3" key="1">
    <citation type="journal article" date="2019" name="Int. J. Syst. Evol. Microbiol.">
        <title>The Global Catalogue of Microorganisms (GCM) 10K type strain sequencing project: providing services to taxonomists for standard genome sequencing and annotation.</title>
        <authorList>
            <consortium name="The Broad Institute Genomics Platform"/>
            <consortium name="The Broad Institute Genome Sequencing Center for Infectious Disease"/>
            <person name="Wu L."/>
            <person name="Ma J."/>
        </authorList>
    </citation>
    <scope>NUCLEOTIDE SEQUENCE [LARGE SCALE GENOMIC DNA]</scope>
    <source>
        <strain evidence="3">CCUG 57401</strain>
    </source>
</reference>
<evidence type="ECO:0000313" key="3">
    <source>
        <dbReference type="Proteomes" id="UP001596037"/>
    </source>
</evidence>
<dbReference type="Pfam" id="PF05137">
    <property type="entry name" value="PilN"/>
    <property type="match status" value="1"/>
</dbReference>
<dbReference type="Gene3D" id="3.30.420.40">
    <property type="match status" value="1"/>
</dbReference>
<protein>
    <submittedName>
        <fullName evidence="2">PilN domain-containing protein</fullName>
    </submittedName>
</protein>
<accession>A0ABW0NLA7</accession>
<evidence type="ECO:0000313" key="2">
    <source>
        <dbReference type="EMBL" id="MFC5500509.1"/>
    </source>
</evidence>
<dbReference type="RefSeq" id="WP_376852756.1">
    <property type="nucleotide sequence ID" value="NZ_JBHSMF010000015.1"/>
</dbReference>
<dbReference type="PANTHER" id="PTHR40278:SF1">
    <property type="entry name" value="DNA UTILIZATION PROTEIN HOFN"/>
    <property type="match status" value="1"/>
</dbReference>
<name>A0ABW0NLA7_9BURK</name>
<sequence>MPDSPPIPRTGGTDSAQARFAAWLGGVRARAGSLRTWAAPGQAVALRHPDGSESVWQGGMRLPDGAAGKAPKFVAVELPEEMVLRRDLLLPRMTQEDSAEAVRLEARSNSPFAAEDLAWGSVERELEGGQKSVSLALASRRHIEQFMQQRWPEMLAAARQPEVWAMSAQGVPVVILGYGEVHRLHDASLERRWNWALAAVAVALATLVAITPTIQLRLRALEAVQAFDTVLRRVAPLVRKRDELAALNDKARALDQLAAERVDPAAVMEYLTRVLPDDTYLYSLDIQKNKITASGHTVDASAVLQKLSSDPMLKNVKAPTAVTRLPGAAKEAFVIEFTMEPKPVAANGAALVANALPPAAGASTAASAPVAVPAAPAASAAVAAPAVAAAPVAAPKAPLPAKPASGSSPFVIGGSR</sequence>
<comment type="caution">
    <text evidence="2">The sequence shown here is derived from an EMBL/GenBank/DDBJ whole genome shotgun (WGS) entry which is preliminary data.</text>
</comment>
<gene>
    <name evidence="2" type="ORF">ACFPOE_23405</name>
</gene>
<dbReference type="Gene3D" id="3.30.1490.300">
    <property type="match status" value="1"/>
</dbReference>
<organism evidence="2 3">
    <name type="scientific">Caenimonas terrae</name>
    <dbReference type="NCBI Taxonomy" id="696074"/>
    <lineage>
        <taxon>Bacteria</taxon>
        <taxon>Pseudomonadati</taxon>
        <taxon>Pseudomonadota</taxon>
        <taxon>Betaproteobacteria</taxon>
        <taxon>Burkholderiales</taxon>
        <taxon>Comamonadaceae</taxon>
        <taxon>Caenimonas</taxon>
    </lineage>
</organism>
<dbReference type="Proteomes" id="UP001596037">
    <property type="component" value="Unassembled WGS sequence"/>
</dbReference>
<feature type="region of interest" description="Disordered" evidence="1">
    <location>
        <begin position="396"/>
        <end position="416"/>
    </location>
</feature>